<dbReference type="STRING" id="98765.A0A2R6NR74"/>
<keyword evidence="1" id="KW-0175">Coiled coil</keyword>
<reference evidence="2 3" key="1">
    <citation type="submission" date="2018-02" db="EMBL/GenBank/DDBJ databases">
        <title>Genome sequence of the basidiomycete white-rot fungus Phlebia centrifuga.</title>
        <authorList>
            <person name="Granchi Z."/>
            <person name="Peng M."/>
            <person name="de Vries R.P."/>
            <person name="Hilden K."/>
            <person name="Makela M.R."/>
            <person name="Grigoriev I."/>
            <person name="Riley R."/>
        </authorList>
    </citation>
    <scope>NUCLEOTIDE SEQUENCE [LARGE SCALE GENOMIC DNA]</scope>
    <source>
        <strain evidence="2 3">FBCC195</strain>
    </source>
</reference>
<dbReference type="Proteomes" id="UP000186601">
    <property type="component" value="Unassembled WGS sequence"/>
</dbReference>
<keyword evidence="3" id="KW-1185">Reference proteome</keyword>
<accession>A0A2R6NR74</accession>
<protein>
    <submittedName>
        <fullName evidence="2">Uncharacterized protein</fullName>
    </submittedName>
</protein>
<evidence type="ECO:0000256" key="1">
    <source>
        <dbReference type="SAM" id="Coils"/>
    </source>
</evidence>
<evidence type="ECO:0000313" key="2">
    <source>
        <dbReference type="EMBL" id="PSR75176.1"/>
    </source>
</evidence>
<sequence>MLWRQIMSITGQRDNMDIEEGPSLAERSHGNAVQTGQDATISATEVANGSRDPFDIAQDKIMKVRKENKKLVREKEDLEDQLREVEEESRKRNRKLYGRCKELEAVIMKGTAQYRQLRDRMRRCEGEGKELVEARETIAALRRELHSVHSQQSDKDALLETRTCELRNAQALLDRTDVVSHADAIRMVENLNSEIYQLAALIPDSVNFQKARRTETELTRAAYKGVEMSIGKELVELLATGSVHHGDDPICVQIALQTLLTQFATSIITSWDVRLGKGGNKLLDQIHSKILLNEPLVISAKWRSLTRRYLRHMNPKKEAAPSIEADILGKITDILITSGACGDAQSIHRSVSRTFGAKIKDIVNRSGGVSKAIAEDVASAYFQVIAPHSGVVFSSDCMEDEYGGGRGDAREQSNDKETRTLCTTQVGLRRCETQNTSTGKGGNEFNIVVLLKSKVALESIKQEMMRTEQSNAVECCPIIDVGCCLVRAMLLC</sequence>
<organism evidence="2 3">
    <name type="scientific">Hermanssonia centrifuga</name>
    <dbReference type="NCBI Taxonomy" id="98765"/>
    <lineage>
        <taxon>Eukaryota</taxon>
        <taxon>Fungi</taxon>
        <taxon>Dikarya</taxon>
        <taxon>Basidiomycota</taxon>
        <taxon>Agaricomycotina</taxon>
        <taxon>Agaricomycetes</taxon>
        <taxon>Polyporales</taxon>
        <taxon>Meruliaceae</taxon>
        <taxon>Hermanssonia</taxon>
    </lineage>
</organism>
<gene>
    <name evidence="2" type="ORF">PHLCEN_2v9266</name>
</gene>
<comment type="caution">
    <text evidence="2">The sequence shown here is derived from an EMBL/GenBank/DDBJ whole genome shotgun (WGS) entry which is preliminary data.</text>
</comment>
<proteinExistence type="predicted"/>
<evidence type="ECO:0000313" key="3">
    <source>
        <dbReference type="Proteomes" id="UP000186601"/>
    </source>
</evidence>
<name>A0A2R6NR74_9APHY</name>
<dbReference type="EMBL" id="MLYV02000921">
    <property type="protein sequence ID" value="PSR75176.1"/>
    <property type="molecule type" value="Genomic_DNA"/>
</dbReference>
<dbReference type="OrthoDB" id="3147752at2759"/>
<feature type="coiled-coil region" evidence="1">
    <location>
        <begin position="54"/>
        <end position="151"/>
    </location>
</feature>
<dbReference type="AlphaFoldDB" id="A0A2R6NR74"/>